<dbReference type="InterPro" id="IPR045865">
    <property type="entry name" value="ACT-like_dom_sf"/>
</dbReference>
<dbReference type="GO" id="GO:0006865">
    <property type="term" value="P:amino acid transport"/>
    <property type="evidence" value="ECO:0007669"/>
    <property type="project" value="UniProtKB-KW"/>
</dbReference>
<dbReference type="AlphaFoldDB" id="A0A543ASZ7"/>
<keyword evidence="4 9" id="KW-0067">ATP-binding</keyword>
<dbReference type="Gene3D" id="3.40.50.300">
    <property type="entry name" value="P-loop containing nucleotide triphosphate hydrolases"/>
    <property type="match status" value="1"/>
</dbReference>
<dbReference type="InterPro" id="IPR027417">
    <property type="entry name" value="P-loop_NTPase"/>
</dbReference>
<evidence type="ECO:0000256" key="1">
    <source>
        <dbReference type="ARBA" id="ARBA00022448"/>
    </source>
</evidence>
<dbReference type="EMBL" id="VFOW01000001">
    <property type="protein sequence ID" value="TQL75686.1"/>
    <property type="molecule type" value="Genomic_DNA"/>
</dbReference>
<dbReference type="RefSeq" id="WP_142035943.1">
    <property type="nucleotide sequence ID" value="NZ_JBHTGS010000001.1"/>
</dbReference>
<dbReference type="InterPro" id="IPR003439">
    <property type="entry name" value="ABC_transporter-like_ATP-bd"/>
</dbReference>
<protein>
    <submittedName>
        <fullName evidence="9">D-methionine transport system ATP-binding protein</fullName>
    </submittedName>
</protein>
<evidence type="ECO:0000256" key="7">
    <source>
        <dbReference type="ARBA" id="ARBA00023136"/>
    </source>
</evidence>
<keyword evidence="1" id="KW-0813">Transport</keyword>
<proteinExistence type="predicted"/>
<dbReference type="SMART" id="SM00930">
    <property type="entry name" value="NIL"/>
    <property type="match status" value="1"/>
</dbReference>
<dbReference type="InterPro" id="IPR003593">
    <property type="entry name" value="AAA+_ATPase"/>
</dbReference>
<evidence type="ECO:0000256" key="3">
    <source>
        <dbReference type="ARBA" id="ARBA00022741"/>
    </source>
</evidence>
<dbReference type="PROSITE" id="PS00211">
    <property type="entry name" value="ABC_TRANSPORTER_1"/>
    <property type="match status" value="1"/>
</dbReference>
<name>A0A543ASZ7_9ACTN</name>
<organism evidence="9 10">
    <name type="scientific">Stackebrandtia endophytica</name>
    <dbReference type="NCBI Taxonomy" id="1496996"/>
    <lineage>
        <taxon>Bacteria</taxon>
        <taxon>Bacillati</taxon>
        <taxon>Actinomycetota</taxon>
        <taxon>Actinomycetes</taxon>
        <taxon>Glycomycetales</taxon>
        <taxon>Glycomycetaceae</taxon>
        <taxon>Stackebrandtia</taxon>
    </lineage>
</organism>
<dbReference type="SUPFAM" id="SSF52540">
    <property type="entry name" value="P-loop containing nucleoside triphosphate hydrolases"/>
    <property type="match status" value="1"/>
</dbReference>
<evidence type="ECO:0000256" key="2">
    <source>
        <dbReference type="ARBA" id="ARBA00022475"/>
    </source>
</evidence>
<evidence type="ECO:0000256" key="6">
    <source>
        <dbReference type="ARBA" id="ARBA00022970"/>
    </source>
</evidence>
<dbReference type="InterPro" id="IPR018449">
    <property type="entry name" value="NIL_domain"/>
</dbReference>
<dbReference type="SMART" id="SM00382">
    <property type="entry name" value="AAA"/>
    <property type="match status" value="1"/>
</dbReference>
<comment type="caution">
    <text evidence="9">The sequence shown here is derived from an EMBL/GenBank/DDBJ whole genome shotgun (WGS) entry which is preliminary data.</text>
</comment>
<evidence type="ECO:0000256" key="4">
    <source>
        <dbReference type="ARBA" id="ARBA00022840"/>
    </source>
</evidence>
<keyword evidence="5" id="KW-1278">Translocase</keyword>
<keyword evidence="3" id="KW-0547">Nucleotide-binding</keyword>
<dbReference type="PANTHER" id="PTHR43166">
    <property type="entry name" value="AMINO ACID IMPORT ATP-BINDING PROTEIN"/>
    <property type="match status" value="1"/>
</dbReference>
<reference evidence="9 10" key="1">
    <citation type="submission" date="2019-06" db="EMBL/GenBank/DDBJ databases">
        <title>Sequencing the genomes of 1000 actinobacteria strains.</title>
        <authorList>
            <person name="Klenk H.-P."/>
        </authorList>
    </citation>
    <scope>NUCLEOTIDE SEQUENCE [LARGE SCALE GENOMIC DNA]</scope>
    <source>
        <strain evidence="9 10">DSM 45928</strain>
    </source>
</reference>
<keyword evidence="6" id="KW-0029">Amino-acid transport</keyword>
<dbReference type="SUPFAM" id="SSF55021">
    <property type="entry name" value="ACT-like"/>
    <property type="match status" value="1"/>
</dbReference>
<evidence type="ECO:0000259" key="8">
    <source>
        <dbReference type="PROSITE" id="PS50893"/>
    </source>
</evidence>
<dbReference type="Pfam" id="PF09383">
    <property type="entry name" value="NIL"/>
    <property type="match status" value="1"/>
</dbReference>
<sequence length="321" mass="34077">MITLTEVSKQFGDVVAVDNVDLSIDTGQIHGVLGRSGAGKSTLLRTVNLLERPDSGRVSVGGTELTTLDRDALRRERSRIGMVFQHFRLLSNRTVAANIGLPLKLHGMDRTKRRIRVAELLDLVGLPDKAQSYPAQLSGGQRQRVAIARALAPGPEVLLSDEATSALDPQTTTEILDLLAGLRTELGLTILLITHELDVVTRICDSASIMANGAITESGSVSSLLASPDSQLGAQAFRLPELSLGGTDPTLEITFSGSAVGDPVLAQLVRKFGWEPSITDASVHTTTEGTVGRLRLRLPAGTATDDATAWLSAQGYGVRLS</sequence>
<accession>A0A543ASZ7</accession>
<dbReference type="InterPro" id="IPR050086">
    <property type="entry name" value="MetN_ABC_transporter-like"/>
</dbReference>
<keyword evidence="10" id="KW-1185">Reference proteome</keyword>
<keyword evidence="7" id="KW-0472">Membrane</keyword>
<dbReference type="Proteomes" id="UP000317043">
    <property type="component" value="Unassembled WGS sequence"/>
</dbReference>
<dbReference type="CDD" id="cd03258">
    <property type="entry name" value="ABC_MetN_methionine_transporter"/>
    <property type="match status" value="1"/>
</dbReference>
<dbReference type="InterPro" id="IPR041701">
    <property type="entry name" value="MetN_ABC"/>
</dbReference>
<keyword evidence="2" id="KW-1003">Cell membrane</keyword>
<dbReference type="Pfam" id="PF00005">
    <property type="entry name" value="ABC_tran"/>
    <property type="match status" value="1"/>
</dbReference>
<dbReference type="PANTHER" id="PTHR43166:SF30">
    <property type="entry name" value="METHIONINE IMPORT ATP-BINDING PROTEIN METN"/>
    <property type="match status" value="1"/>
</dbReference>
<dbReference type="Gene3D" id="3.30.70.260">
    <property type="match status" value="1"/>
</dbReference>
<feature type="domain" description="ABC transporter" evidence="8">
    <location>
        <begin position="2"/>
        <end position="237"/>
    </location>
</feature>
<dbReference type="InterPro" id="IPR017871">
    <property type="entry name" value="ABC_transporter-like_CS"/>
</dbReference>
<dbReference type="InParanoid" id="A0A543ASZ7"/>
<evidence type="ECO:0000313" key="10">
    <source>
        <dbReference type="Proteomes" id="UP000317043"/>
    </source>
</evidence>
<dbReference type="PROSITE" id="PS50893">
    <property type="entry name" value="ABC_TRANSPORTER_2"/>
    <property type="match status" value="1"/>
</dbReference>
<evidence type="ECO:0000256" key="5">
    <source>
        <dbReference type="ARBA" id="ARBA00022967"/>
    </source>
</evidence>
<gene>
    <name evidence="9" type="ORF">FB566_1197</name>
</gene>
<dbReference type="GO" id="GO:0016887">
    <property type="term" value="F:ATP hydrolysis activity"/>
    <property type="evidence" value="ECO:0007669"/>
    <property type="project" value="InterPro"/>
</dbReference>
<evidence type="ECO:0000313" key="9">
    <source>
        <dbReference type="EMBL" id="TQL75686.1"/>
    </source>
</evidence>
<dbReference type="GO" id="GO:0005524">
    <property type="term" value="F:ATP binding"/>
    <property type="evidence" value="ECO:0007669"/>
    <property type="project" value="UniProtKB-KW"/>
</dbReference>
<dbReference type="OrthoDB" id="4398079at2"/>